<organism evidence="10 11">
    <name type="scientific">Lentibacillus persicus</name>
    <dbReference type="NCBI Taxonomy" id="640948"/>
    <lineage>
        <taxon>Bacteria</taxon>
        <taxon>Bacillati</taxon>
        <taxon>Bacillota</taxon>
        <taxon>Bacilli</taxon>
        <taxon>Bacillales</taxon>
        <taxon>Bacillaceae</taxon>
        <taxon>Lentibacillus</taxon>
    </lineage>
</organism>
<protein>
    <recommendedName>
        <fullName evidence="4">serine-type D-Ala-D-Ala carboxypeptidase</fullName>
        <ecNumber evidence="4">3.4.16.4</ecNumber>
    </recommendedName>
</protein>
<evidence type="ECO:0000256" key="7">
    <source>
        <dbReference type="SAM" id="MobiDB-lite"/>
    </source>
</evidence>
<evidence type="ECO:0000256" key="5">
    <source>
        <dbReference type="ARBA" id="ARBA00023136"/>
    </source>
</evidence>
<keyword evidence="11" id="KW-1185">Reference proteome</keyword>
<dbReference type="InterPro" id="IPR005543">
    <property type="entry name" value="PASTA_dom"/>
</dbReference>
<comment type="similarity">
    <text evidence="3">Belongs to the transpeptidase family.</text>
</comment>
<dbReference type="Pfam" id="PF03793">
    <property type="entry name" value="PASTA"/>
    <property type="match status" value="2"/>
</dbReference>
<comment type="catalytic activity">
    <reaction evidence="6">
        <text>Preferential cleavage: (Ac)2-L-Lys-D-Ala-|-D-Ala. Also transpeptidation of peptidyl-alanyl moieties that are N-acyl substituents of D-alanine.</text>
        <dbReference type="EC" id="3.4.16.4"/>
    </reaction>
</comment>
<dbReference type="EC" id="3.4.16.4" evidence="4"/>
<dbReference type="GO" id="GO:0009252">
    <property type="term" value="P:peptidoglycan biosynthetic process"/>
    <property type="evidence" value="ECO:0007669"/>
    <property type="project" value="UniProtKB-UniPathway"/>
</dbReference>
<name>A0A1I1VI09_9BACI</name>
<feature type="domain" description="PASTA" evidence="9">
    <location>
        <begin position="595"/>
        <end position="655"/>
    </location>
</feature>
<keyword evidence="5 8" id="KW-0472">Membrane</keyword>
<evidence type="ECO:0000313" key="11">
    <source>
        <dbReference type="Proteomes" id="UP000199474"/>
    </source>
</evidence>
<proteinExistence type="inferred from homology"/>
<comment type="subcellular location">
    <subcellularLocation>
        <location evidence="1">Membrane</location>
    </subcellularLocation>
</comment>
<dbReference type="Proteomes" id="UP000199474">
    <property type="component" value="Unassembled WGS sequence"/>
</dbReference>
<sequence length="732" mass="81180">MKKNRNTNIMTGILIVLFVGIFLLISGRFLYIQATGEIDGVSLEQLAEEKRTASYTLDAERGEIYDRNGMTLAYDRPTYRIQAITSESYTQDEEEPLHVVDPEKTAEKLAPLLNADKQYLLEQLNEGINNDQFQVEFGNAGKEISQDTKEEIEALDLPGIEFTEEPIRYYPNGMFASQIIGFAQKNENTISGVTGIENEMNELLSGENGSISYERDQYNTKLLNPNEVVKQPENGGNVYLTIDQKVQTLLEDVMTQMDKEYSPERMTAIVMDPKTGEVLAMSNRPSYNPNELESVENWYNDAISTPVEPGSTVKMFTWAAAIEEGVYKGDEWFESGKYKISDRVSAVRDHNGGEGWGSITYDEGFARSSNVAASKLVWEKIGTETYLDYWNAFDFDEKTGIDLPGEEAGQLVYNYPRDKITTSFGQASTVTPIQQMKAATAIANDGKMVKPYVISKTENPNSGKPIQEKSPEVISEPISEETSDQVMDLLGSVITSEHGTGKEYNLEDYSVAGKTGTAQISENGSYLSGHGNHMYSFLGMAPKEDPQLMMYVSVKKPDIEATETGSAPLSFIFKNVMKNSLQYLNIEPDKEASEQVDYVELPQIIDQKTAEVKKKLADSGIKVSVIGSGNTIKKASAAKGEKLLPGDRLILVTDAPEMVNIIGWSLRDVLELSDLVGLKVEPMGYGYVKTQSIEEGTPLKQGDYLGVELEPPNAETETTDEETEEESNDSTD</sequence>
<dbReference type="SUPFAM" id="SSF56519">
    <property type="entry name" value="Penicillin binding protein dimerisation domain"/>
    <property type="match status" value="1"/>
</dbReference>
<evidence type="ECO:0000256" key="1">
    <source>
        <dbReference type="ARBA" id="ARBA00004370"/>
    </source>
</evidence>
<dbReference type="PANTHER" id="PTHR30627">
    <property type="entry name" value="PEPTIDOGLYCAN D,D-TRANSPEPTIDASE"/>
    <property type="match status" value="1"/>
</dbReference>
<dbReference type="GO" id="GO:0008658">
    <property type="term" value="F:penicillin binding"/>
    <property type="evidence" value="ECO:0007669"/>
    <property type="project" value="InterPro"/>
</dbReference>
<dbReference type="STRING" id="640948.SAMN05216238_104260"/>
<comment type="pathway">
    <text evidence="2">Cell wall biogenesis; peptidoglycan biosynthesis.</text>
</comment>
<evidence type="ECO:0000256" key="8">
    <source>
        <dbReference type="SAM" id="Phobius"/>
    </source>
</evidence>
<dbReference type="GO" id="GO:0005886">
    <property type="term" value="C:plasma membrane"/>
    <property type="evidence" value="ECO:0007669"/>
    <property type="project" value="TreeGrafter"/>
</dbReference>
<dbReference type="AlphaFoldDB" id="A0A1I1VI09"/>
<evidence type="ECO:0000256" key="2">
    <source>
        <dbReference type="ARBA" id="ARBA00004752"/>
    </source>
</evidence>
<dbReference type="Gene3D" id="3.30.70.2110">
    <property type="match status" value="1"/>
</dbReference>
<dbReference type="Pfam" id="PF00905">
    <property type="entry name" value="Transpeptidase"/>
    <property type="match status" value="1"/>
</dbReference>
<evidence type="ECO:0000313" key="10">
    <source>
        <dbReference type="EMBL" id="SFD82596.1"/>
    </source>
</evidence>
<dbReference type="GO" id="GO:0009002">
    <property type="term" value="F:serine-type D-Ala-D-Ala carboxypeptidase activity"/>
    <property type="evidence" value="ECO:0007669"/>
    <property type="project" value="UniProtKB-EC"/>
</dbReference>
<dbReference type="Gene3D" id="3.40.710.10">
    <property type="entry name" value="DD-peptidase/beta-lactamase superfamily"/>
    <property type="match status" value="1"/>
</dbReference>
<dbReference type="InterPro" id="IPR036138">
    <property type="entry name" value="PBP_dimer_sf"/>
</dbReference>
<dbReference type="SUPFAM" id="SSF54184">
    <property type="entry name" value="Penicillin-binding protein 2x (pbp-2x), c-terminal domain"/>
    <property type="match status" value="2"/>
</dbReference>
<dbReference type="InterPro" id="IPR001460">
    <property type="entry name" value="PCN-bd_Tpept"/>
</dbReference>
<dbReference type="InterPro" id="IPR012338">
    <property type="entry name" value="Beta-lactam/transpept-like"/>
</dbReference>
<dbReference type="RefSeq" id="WP_090083733.1">
    <property type="nucleotide sequence ID" value="NZ_FOMR01000004.1"/>
</dbReference>
<feature type="region of interest" description="Disordered" evidence="7">
    <location>
        <begin position="699"/>
        <end position="732"/>
    </location>
</feature>
<dbReference type="CDD" id="cd06575">
    <property type="entry name" value="PASTA_Pbp2x-like_2"/>
    <property type="match status" value="1"/>
</dbReference>
<dbReference type="OrthoDB" id="9804124at2"/>
<dbReference type="InterPro" id="IPR005311">
    <property type="entry name" value="PBP_dimer"/>
</dbReference>
<dbReference type="UniPathway" id="UPA00219"/>
<keyword evidence="8" id="KW-0812">Transmembrane</keyword>
<dbReference type="Gene3D" id="3.90.1310.10">
    <property type="entry name" value="Penicillin-binding protein 2a (Domain 2)"/>
    <property type="match status" value="1"/>
</dbReference>
<dbReference type="SUPFAM" id="SSF56601">
    <property type="entry name" value="beta-lactamase/transpeptidase-like"/>
    <property type="match status" value="1"/>
</dbReference>
<dbReference type="SMART" id="SM00740">
    <property type="entry name" value="PASTA"/>
    <property type="match status" value="2"/>
</dbReference>
<dbReference type="EMBL" id="FOMR01000004">
    <property type="protein sequence ID" value="SFD82596.1"/>
    <property type="molecule type" value="Genomic_DNA"/>
</dbReference>
<feature type="transmembrane region" description="Helical" evidence="8">
    <location>
        <begin position="12"/>
        <end position="31"/>
    </location>
</feature>
<gene>
    <name evidence="10" type="ORF">SAMN05216238_104260</name>
</gene>
<dbReference type="PROSITE" id="PS51178">
    <property type="entry name" value="PASTA"/>
    <property type="match status" value="1"/>
</dbReference>
<dbReference type="GO" id="GO:0071555">
    <property type="term" value="P:cell wall organization"/>
    <property type="evidence" value="ECO:0007669"/>
    <property type="project" value="TreeGrafter"/>
</dbReference>
<dbReference type="CDD" id="cd06576">
    <property type="entry name" value="PASTA_Pbp2x-like_1"/>
    <property type="match status" value="1"/>
</dbReference>
<evidence type="ECO:0000256" key="4">
    <source>
        <dbReference type="ARBA" id="ARBA00012448"/>
    </source>
</evidence>
<evidence type="ECO:0000259" key="9">
    <source>
        <dbReference type="PROSITE" id="PS51178"/>
    </source>
</evidence>
<reference evidence="11" key="1">
    <citation type="submission" date="2016-10" db="EMBL/GenBank/DDBJ databases">
        <authorList>
            <person name="Varghese N."/>
            <person name="Submissions S."/>
        </authorList>
    </citation>
    <scope>NUCLEOTIDE SEQUENCE [LARGE SCALE GENOMIC DNA]</scope>
    <source>
        <strain evidence="11">DSM 22530</strain>
    </source>
</reference>
<dbReference type="PANTHER" id="PTHR30627:SF26">
    <property type="entry name" value="PENICILLIN-BINDING PROTEIN 2B"/>
    <property type="match status" value="1"/>
</dbReference>
<feature type="compositionally biased region" description="Acidic residues" evidence="7">
    <location>
        <begin position="717"/>
        <end position="732"/>
    </location>
</feature>
<dbReference type="Pfam" id="PF03717">
    <property type="entry name" value="PBP_dimer"/>
    <property type="match status" value="1"/>
</dbReference>
<evidence type="ECO:0000256" key="3">
    <source>
        <dbReference type="ARBA" id="ARBA00007171"/>
    </source>
</evidence>
<dbReference type="InterPro" id="IPR050515">
    <property type="entry name" value="Beta-lactam/transpept"/>
</dbReference>
<evidence type="ECO:0000256" key="6">
    <source>
        <dbReference type="ARBA" id="ARBA00034000"/>
    </source>
</evidence>
<accession>A0A1I1VI09</accession>
<keyword evidence="8" id="KW-1133">Transmembrane helix</keyword>
<dbReference type="Gene3D" id="2.20.70.70">
    <property type="match status" value="1"/>
</dbReference>